<gene>
    <name evidence="5" type="ORF">PHYEVI_LOCUS11626</name>
</gene>
<accession>A0A9N9U005</accession>
<dbReference type="PROSITE" id="PS00678">
    <property type="entry name" value="WD_REPEATS_1"/>
    <property type="match status" value="1"/>
</dbReference>
<evidence type="ECO:0000256" key="3">
    <source>
        <dbReference type="PROSITE-ProRule" id="PRU00221"/>
    </source>
</evidence>
<dbReference type="EMBL" id="OU900102">
    <property type="protein sequence ID" value="CAG9865391.1"/>
    <property type="molecule type" value="Genomic_DNA"/>
</dbReference>
<name>A0A9N9U005_PHYSR</name>
<dbReference type="InterPro" id="IPR019775">
    <property type="entry name" value="WD40_repeat_CS"/>
</dbReference>
<dbReference type="InterPro" id="IPR001680">
    <property type="entry name" value="WD40_rpt"/>
</dbReference>
<dbReference type="AlphaFoldDB" id="A0A9N9U005"/>
<dbReference type="PROSITE" id="PS50082">
    <property type="entry name" value="WD_REPEATS_2"/>
    <property type="match status" value="1"/>
</dbReference>
<dbReference type="Proteomes" id="UP001153712">
    <property type="component" value="Chromosome 9"/>
</dbReference>
<evidence type="ECO:0000256" key="4">
    <source>
        <dbReference type="SAM" id="Coils"/>
    </source>
</evidence>
<reference evidence="5" key="1">
    <citation type="submission" date="2022-01" db="EMBL/GenBank/DDBJ databases">
        <authorList>
            <person name="King R."/>
        </authorList>
    </citation>
    <scope>NUCLEOTIDE SEQUENCE</scope>
</reference>
<evidence type="ECO:0000313" key="5">
    <source>
        <dbReference type="EMBL" id="CAG9865391.1"/>
    </source>
</evidence>
<organism evidence="5 6">
    <name type="scientific">Phyllotreta striolata</name>
    <name type="common">Striped flea beetle</name>
    <name type="synonym">Crioceris striolata</name>
    <dbReference type="NCBI Taxonomy" id="444603"/>
    <lineage>
        <taxon>Eukaryota</taxon>
        <taxon>Metazoa</taxon>
        <taxon>Ecdysozoa</taxon>
        <taxon>Arthropoda</taxon>
        <taxon>Hexapoda</taxon>
        <taxon>Insecta</taxon>
        <taxon>Pterygota</taxon>
        <taxon>Neoptera</taxon>
        <taxon>Endopterygota</taxon>
        <taxon>Coleoptera</taxon>
        <taxon>Polyphaga</taxon>
        <taxon>Cucujiformia</taxon>
        <taxon>Chrysomeloidea</taxon>
        <taxon>Chrysomelidae</taxon>
        <taxon>Galerucinae</taxon>
        <taxon>Alticini</taxon>
        <taxon>Phyllotreta</taxon>
    </lineage>
</organism>
<dbReference type="Pfam" id="PF00400">
    <property type="entry name" value="WD40"/>
    <property type="match status" value="1"/>
</dbReference>
<dbReference type="InterPro" id="IPR036322">
    <property type="entry name" value="WD40_repeat_dom_sf"/>
</dbReference>
<keyword evidence="1 3" id="KW-0853">WD repeat</keyword>
<feature type="repeat" description="WD" evidence="3">
    <location>
        <begin position="192"/>
        <end position="227"/>
    </location>
</feature>
<dbReference type="InterPro" id="IPR015943">
    <property type="entry name" value="WD40/YVTN_repeat-like_dom_sf"/>
</dbReference>
<evidence type="ECO:0000313" key="6">
    <source>
        <dbReference type="Proteomes" id="UP001153712"/>
    </source>
</evidence>
<keyword evidence="4" id="KW-0175">Coiled coil</keyword>
<proteinExistence type="predicted"/>
<keyword evidence="2" id="KW-0677">Repeat</keyword>
<dbReference type="Gene3D" id="2.130.10.10">
    <property type="entry name" value="YVTN repeat-like/Quinoprotein amine dehydrogenase"/>
    <property type="match status" value="1"/>
</dbReference>
<feature type="coiled-coil region" evidence="4">
    <location>
        <begin position="13"/>
        <end position="40"/>
    </location>
</feature>
<dbReference type="SUPFAM" id="SSF50978">
    <property type="entry name" value="WD40 repeat-like"/>
    <property type="match status" value="1"/>
</dbReference>
<protein>
    <submittedName>
        <fullName evidence="5">Uncharacterized protein</fullName>
    </submittedName>
</protein>
<evidence type="ECO:0000256" key="2">
    <source>
        <dbReference type="ARBA" id="ARBA00022737"/>
    </source>
</evidence>
<dbReference type="PANTHER" id="PTHR47822:SF2">
    <property type="entry name" value="F-BOX AND WD-40 DOMAIN PROTEIN 7"/>
    <property type="match status" value="1"/>
</dbReference>
<dbReference type="PANTHER" id="PTHR47822">
    <property type="entry name" value="CARBOHYDRATE BINDING DOMAIN CONTAINING PROTEIN"/>
    <property type="match status" value="1"/>
</dbReference>
<dbReference type="SMART" id="SM00320">
    <property type="entry name" value="WD40"/>
    <property type="match status" value="3"/>
</dbReference>
<evidence type="ECO:0000256" key="1">
    <source>
        <dbReference type="ARBA" id="ARBA00022574"/>
    </source>
</evidence>
<keyword evidence="6" id="KW-1185">Reference proteome</keyword>
<sequence length="381" mass="43480">MAKAETPNLVAGLANLEVSEEEYENQLSKLKKFKDQINIEGNVKIHMSIQCQKEMMCTKYSEEFDYIAGGCTDGTVRVFKYATGEPAFTLSDKEVRDETPVTSIEHRSISKLYPVTNCFTATYANGCVKCWNFLSSQCIYTIREKRQTYGIRYHPRFPKFVTYGDDLKIHLYDEETRTQERILQGSSYPDRQDGPTSRVFAAVWHPKNNYELLTGGWDDTIQFWDLRQPYGIRHIAGCHICGEGIDIHPKGHEILVCSHQTSDALQLFDYGSLRRVARLEPDIFPSKLYCGKYLSKDFIVTGGSSPNLVRIIDLQSTANVGLITSLSNGVFCIDVGPGKKQKYTREKEHTEDVQIRMKSDITVLPKFIFLSGKKLYQMDFC</sequence>
<dbReference type="OrthoDB" id="10251741at2759"/>